<accession>A0AAD6N2A6</accession>
<feature type="domain" description="CENP-V/GFA" evidence="5">
    <location>
        <begin position="6"/>
        <end position="117"/>
    </location>
</feature>
<dbReference type="PANTHER" id="PTHR33337:SF39">
    <property type="entry name" value="DUF636 DOMAIN PROTEIN (AFU_ORTHOLOGUE AFUA_6G11530)"/>
    <property type="match status" value="1"/>
</dbReference>
<dbReference type="InterPro" id="IPR006913">
    <property type="entry name" value="CENP-V/GFA"/>
</dbReference>
<evidence type="ECO:0000256" key="3">
    <source>
        <dbReference type="ARBA" id="ARBA00022833"/>
    </source>
</evidence>
<evidence type="ECO:0000256" key="2">
    <source>
        <dbReference type="ARBA" id="ARBA00022723"/>
    </source>
</evidence>
<keyword evidence="3" id="KW-0862">Zinc</keyword>
<dbReference type="InterPro" id="IPR011057">
    <property type="entry name" value="Mss4-like_sf"/>
</dbReference>
<organism evidence="6 7">
    <name type="scientific">Penicillium canescens</name>
    <dbReference type="NCBI Taxonomy" id="5083"/>
    <lineage>
        <taxon>Eukaryota</taxon>
        <taxon>Fungi</taxon>
        <taxon>Dikarya</taxon>
        <taxon>Ascomycota</taxon>
        <taxon>Pezizomycotina</taxon>
        <taxon>Eurotiomycetes</taxon>
        <taxon>Eurotiomycetidae</taxon>
        <taxon>Eurotiales</taxon>
        <taxon>Aspergillaceae</taxon>
        <taxon>Penicillium</taxon>
    </lineage>
</organism>
<dbReference type="PROSITE" id="PS51891">
    <property type="entry name" value="CENP_V_GFA"/>
    <property type="match status" value="1"/>
</dbReference>
<dbReference type="SUPFAM" id="SSF51316">
    <property type="entry name" value="Mss4-like"/>
    <property type="match status" value="1"/>
</dbReference>
<sequence length="148" mass="16631">MTPPGITGSCVCERIRYELSGQPIANIICHCDTCRKITGSVFMANSMYMKENFKIISGEDVLKVYDDKPSGSKNTIHRHFCSNCSSPIYTTSTGTPEYENMLTVTSGTMDLGEHSWKPSMELFCMRRRRFIPPFEGTDQHEKGPQGGF</sequence>
<dbReference type="GO" id="GO:0046872">
    <property type="term" value="F:metal ion binding"/>
    <property type="evidence" value="ECO:0007669"/>
    <property type="project" value="UniProtKB-KW"/>
</dbReference>
<gene>
    <name evidence="6" type="ORF">N7460_013520</name>
</gene>
<reference evidence="6" key="2">
    <citation type="submission" date="2023-01" db="EMBL/GenBank/DDBJ databases">
        <authorList>
            <person name="Petersen C."/>
        </authorList>
    </citation>
    <scope>NUCLEOTIDE SEQUENCE</scope>
    <source>
        <strain evidence="6">IBT 15450</strain>
    </source>
</reference>
<dbReference type="Proteomes" id="UP001219568">
    <property type="component" value="Unassembled WGS sequence"/>
</dbReference>
<dbReference type="EMBL" id="JAQJZL010000016">
    <property type="protein sequence ID" value="KAJ6023125.1"/>
    <property type="molecule type" value="Genomic_DNA"/>
</dbReference>
<keyword evidence="7" id="KW-1185">Reference proteome</keyword>
<keyword evidence="4" id="KW-0456">Lyase</keyword>
<dbReference type="PANTHER" id="PTHR33337">
    <property type="entry name" value="GFA DOMAIN-CONTAINING PROTEIN"/>
    <property type="match status" value="1"/>
</dbReference>
<comment type="caution">
    <text evidence="6">The sequence shown here is derived from an EMBL/GenBank/DDBJ whole genome shotgun (WGS) entry which is preliminary data.</text>
</comment>
<keyword evidence="2" id="KW-0479">Metal-binding</keyword>
<evidence type="ECO:0000313" key="7">
    <source>
        <dbReference type="Proteomes" id="UP001219568"/>
    </source>
</evidence>
<evidence type="ECO:0000256" key="1">
    <source>
        <dbReference type="ARBA" id="ARBA00005495"/>
    </source>
</evidence>
<dbReference type="Pfam" id="PF04828">
    <property type="entry name" value="GFA"/>
    <property type="match status" value="1"/>
</dbReference>
<reference evidence="6" key="1">
    <citation type="journal article" date="2023" name="IMA Fungus">
        <title>Comparative genomic study of the Penicillium genus elucidates a diverse pangenome and 15 lateral gene transfer events.</title>
        <authorList>
            <person name="Petersen C."/>
            <person name="Sorensen T."/>
            <person name="Nielsen M.R."/>
            <person name="Sondergaard T.E."/>
            <person name="Sorensen J.L."/>
            <person name="Fitzpatrick D.A."/>
            <person name="Frisvad J.C."/>
            <person name="Nielsen K.L."/>
        </authorList>
    </citation>
    <scope>NUCLEOTIDE SEQUENCE</scope>
    <source>
        <strain evidence="6">IBT 15450</strain>
    </source>
</reference>
<comment type="similarity">
    <text evidence="1">Belongs to the Gfa family.</text>
</comment>
<dbReference type="AlphaFoldDB" id="A0AAD6N2A6"/>
<dbReference type="Gene3D" id="3.90.1590.10">
    <property type="entry name" value="glutathione-dependent formaldehyde- activating enzyme (gfa)"/>
    <property type="match status" value="1"/>
</dbReference>
<name>A0AAD6N2A6_PENCN</name>
<proteinExistence type="inferred from homology"/>
<evidence type="ECO:0000256" key="4">
    <source>
        <dbReference type="ARBA" id="ARBA00023239"/>
    </source>
</evidence>
<dbReference type="GO" id="GO:0016846">
    <property type="term" value="F:carbon-sulfur lyase activity"/>
    <property type="evidence" value="ECO:0007669"/>
    <property type="project" value="InterPro"/>
</dbReference>
<evidence type="ECO:0000313" key="6">
    <source>
        <dbReference type="EMBL" id="KAJ6023125.1"/>
    </source>
</evidence>
<protein>
    <recommendedName>
        <fullName evidence="5">CENP-V/GFA domain-containing protein</fullName>
    </recommendedName>
</protein>
<evidence type="ECO:0000259" key="5">
    <source>
        <dbReference type="PROSITE" id="PS51891"/>
    </source>
</evidence>